<evidence type="ECO:0000313" key="2">
    <source>
        <dbReference type="Proteomes" id="UP000315344"/>
    </source>
</evidence>
<protein>
    <submittedName>
        <fullName evidence="1">Sigma-70 family RNA polymerase sigma factor</fullName>
    </submittedName>
</protein>
<evidence type="ECO:0000313" key="1">
    <source>
        <dbReference type="EMBL" id="TKW62243.1"/>
    </source>
</evidence>
<dbReference type="EMBL" id="VAFL01000093">
    <property type="protein sequence ID" value="TKW62243.1"/>
    <property type="molecule type" value="Genomic_DNA"/>
</dbReference>
<dbReference type="GO" id="GO:0003700">
    <property type="term" value="F:DNA-binding transcription factor activity"/>
    <property type="evidence" value="ECO:0007669"/>
    <property type="project" value="InterPro"/>
</dbReference>
<accession>A0A533HU37</accession>
<dbReference type="Proteomes" id="UP000315344">
    <property type="component" value="Unassembled WGS sequence"/>
</dbReference>
<organism evidence="1 2">
    <name type="scientific">Paracoccus denitrificans</name>
    <dbReference type="NCBI Taxonomy" id="266"/>
    <lineage>
        <taxon>Bacteria</taxon>
        <taxon>Pseudomonadati</taxon>
        <taxon>Pseudomonadota</taxon>
        <taxon>Alphaproteobacteria</taxon>
        <taxon>Rhodobacterales</taxon>
        <taxon>Paracoccaceae</taxon>
        <taxon>Paracoccus</taxon>
    </lineage>
</organism>
<name>A0A533HU37_PARDE</name>
<dbReference type="InterPro" id="IPR013325">
    <property type="entry name" value="RNA_pol_sigma_r2"/>
</dbReference>
<dbReference type="SUPFAM" id="SSF88946">
    <property type="entry name" value="Sigma2 domain of RNA polymerase sigma factors"/>
    <property type="match status" value="1"/>
</dbReference>
<reference evidence="1 2" key="1">
    <citation type="journal article" date="2017" name="Nat. Commun.">
        <title>In situ click chemistry generation of cyclooxygenase-2 inhibitors.</title>
        <authorList>
            <person name="Bhardwaj A."/>
            <person name="Kaur J."/>
            <person name="Wuest M."/>
            <person name="Wuest F."/>
        </authorList>
    </citation>
    <scope>NUCLEOTIDE SEQUENCE [LARGE SCALE GENOMIC DNA]</scope>
    <source>
        <strain evidence="1">S2_012_000_R3_94</strain>
    </source>
</reference>
<sequence>MTRMVEKLFEEVKPIILKSRRKYYIQLWDQEDWLQEGRIILYQLLASHPTLYEDRGRLLVYFKTKFNNYVKDVIRGQESLKRRFHKLPYEEISEVGHRLASGSLDVGEAVCIREQLRVLREELSEEEGALLDKLVSGERFPGRCALLRKLKPYFIDFLD</sequence>
<dbReference type="AlphaFoldDB" id="A0A533HU37"/>
<dbReference type="GO" id="GO:0006352">
    <property type="term" value="P:DNA-templated transcription initiation"/>
    <property type="evidence" value="ECO:0007669"/>
    <property type="project" value="InterPro"/>
</dbReference>
<comment type="caution">
    <text evidence="1">The sequence shown here is derived from an EMBL/GenBank/DDBJ whole genome shotgun (WGS) entry which is preliminary data.</text>
</comment>
<proteinExistence type="predicted"/>
<gene>
    <name evidence="1" type="ORF">DI616_20645</name>
</gene>